<dbReference type="HOGENOM" id="CLU_153788_1_0_6"/>
<keyword evidence="2" id="KW-1185">Reference proteome</keyword>
<organism evidence="1 2">
    <name type="scientific">Thiorhodovibrio frisius</name>
    <dbReference type="NCBI Taxonomy" id="631362"/>
    <lineage>
        <taxon>Bacteria</taxon>
        <taxon>Pseudomonadati</taxon>
        <taxon>Pseudomonadota</taxon>
        <taxon>Gammaproteobacteria</taxon>
        <taxon>Chromatiales</taxon>
        <taxon>Chromatiaceae</taxon>
        <taxon>Thiorhodovibrio</taxon>
    </lineage>
</organism>
<dbReference type="EMBL" id="JH603170">
    <property type="protein sequence ID" value="EIC20597.1"/>
    <property type="molecule type" value="Genomic_DNA"/>
</dbReference>
<reference evidence="2" key="1">
    <citation type="submission" date="2011-06" db="EMBL/GenBank/DDBJ databases">
        <authorList>
            <consortium name="US DOE Joint Genome Institute (JGI-PGF)"/>
            <person name="Lucas S."/>
            <person name="Han J."/>
            <person name="Lapidus A."/>
            <person name="Cheng J.-F."/>
            <person name="Goodwin L."/>
            <person name="Pitluck S."/>
            <person name="Peters L."/>
            <person name="Land M.L."/>
            <person name="Hauser L."/>
            <person name="Vogl K."/>
            <person name="Liu Z."/>
            <person name="Overmann J."/>
            <person name="Frigaard N.-U."/>
            <person name="Bryant D.A."/>
            <person name="Woyke T.J."/>
        </authorList>
    </citation>
    <scope>NUCLEOTIDE SEQUENCE [LARGE SCALE GENOMIC DNA]</scope>
    <source>
        <strain evidence="2">970</strain>
    </source>
</reference>
<dbReference type="eggNOG" id="COG1396">
    <property type="taxonomic scope" value="Bacteria"/>
</dbReference>
<protein>
    <recommendedName>
        <fullName evidence="3">Helix-turn-helix protein</fullName>
    </recommendedName>
</protein>
<dbReference type="GO" id="GO:0003677">
    <property type="term" value="F:DNA binding"/>
    <property type="evidence" value="ECO:0007669"/>
    <property type="project" value="InterPro"/>
</dbReference>
<evidence type="ECO:0000313" key="2">
    <source>
        <dbReference type="Proteomes" id="UP000002964"/>
    </source>
</evidence>
<dbReference type="Proteomes" id="UP000002964">
    <property type="component" value="Unassembled WGS sequence"/>
</dbReference>
<evidence type="ECO:0008006" key="3">
    <source>
        <dbReference type="Google" id="ProtNLM"/>
    </source>
</evidence>
<reference evidence="1 2" key="2">
    <citation type="submission" date="2011-11" db="EMBL/GenBank/DDBJ databases">
        <authorList>
            <consortium name="US DOE Joint Genome Institute"/>
            <person name="Lucas S."/>
            <person name="Han J."/>
            <person name="Lapidus A."/>
            <person name="Cheng J.-F."/>
            <person name="Goodwin L."/>
            <person name="Pitluck S."/>
            <person name="Peters L."/>
            <person name="Ovchinnikova G."/>
            <person name="Zhang X."/>
            <person name="Detter J.C."/>
            <person name="Han C."/>
            <person name="Tapia R."/>
            <person name="Land M."/>
            <person name="Hauser L."/>
            <person name="Kyrpides N."/>
            <person name="Ivanova N."/>
            <person name="Pagani I."/>
            <person name="Vogl K."/>
            <person name="Liu Z."/>
            <person name="Overmann J."/>
            <person name="Frigaard N.-U."/>
            <person name="Bryant D."/>
            <person name="Woyke T."/>
        </authorList>
    </citation>
    <scope>NUCLEOTIDE SEQUENCE [LARGE SCALE GENOMIC DNA]</scope>
    <source>
        <strain evidence="1 2">970</strain>
    </source>
</reference>
<name>H8Z5M7_9GAMM</name>
<dbReference type="STRING" id="631362.Thi970DRAFT_04250"/>
<dbReference type="Gene3D" id="1.10.260.40">
    <property type="entry name" value="lambda repressor-like DNA-binding domains"/>
    <property type="match status" value="1"/>
</dbReference>
<evidence type="ECO:0000313" key="1">
    <source>
        <dbReference type="EMBL" id="EIC20597.1"/>
    </source>
</evidence>
<proteinExistence type="predicted"/>
<accession>H8Z5M7</accession>
<dbReference type="RefSeq" id="WP_009151000.1">
    <property type="nucleotide sequence ID" value="NZ_CP121471.1"/>
</dbReference>
<sequence length="96" mass="10982">MQTMLTLTDTENQRLNALGARLRRRRVLANEPQYRAAARIGVSVPTYRKLEQGDPSAPVGLWVRAIRLYGNIGEIDALFLESLFDADMKRQRARPR</sequence>
<dbReference type="AlphaFoldDB" id="H8Z5M7"/>
<gene>
    <name evidence="1" type="ORF">Thi970DRAFT_04250</name>
</gene>
<dbReference type="Pfam" id="PF13560">
    <property type="entry name" value="HTH_31"/>
    <property type="match status" value="1"/>
</dbReference>
<dbReference type="SUPFAM" id="SSF47413">
    <property type="entry name" value="lambda repressor-like DNA-binding domains"/>
    <property type="match status" value="1"/>
</dbReference>
<dbReference type="InterPro" id="IPR010982">
    <property type="entry name" value="Lambda_DNA-bd_dom_sf"/>
</dbReference>